<organism evidence="2 3">
    <name type="scientific">Nocardia higoensis</name>
    <dbReference type="NCBI Taxonomy" id="228599"/>
    <lineage>
        <taxon>Bacteria</taxon>
        <taxon>Bacillati</taxon>
        <taxon>Actinomycetota</taxon>
        <taxon>Actinomycetes</taxon>
        <taxon>Mycobacteriales</taxon>
        <taxon>Nocardiaceae</taxon>
        <taxon>Nocardia</taxon>
    </lineage>
</organism>
<evidence type="ECO:0000313" key="2">
    <source>
        <dbReference type="EMBL" id="MBF6358222.1"/>
    </source>
</evidence>
<evidence type="ECO:0000256" key="1">
    <source>
        <dbReference type="SAM" id="Coils"/>
    </source>
</evidence>
<proteinExistence type="predicted"/>
<keyword evidence="1" id="KW-0175">Coiled coil</keyword>
<reference evidence="2 3" key="1">
    <citation type="submission" date="2020-10" db="EMBL/GenBank/DDBJ databases">
        <title>Identification of Nocardia species via Next-generation sequencing and recognition of intraspecies genetic diversity.</title>
        <authorList>
            <person name="Li P."/>
            <person name="Li P."/>
            <person name="Lu B."/>
        </authorList>
    </citation>
    <scope>NUCLEOTIDE SEQUENCE [LARGE SCALE GENOMIC DNA]</scope>
    <source>
        <strain evidence="2 3">BJ06-0143</strain>
    </source>
</reference>
<name>A0ABS0DID2_9NOCA</name>
<gene>
    <name evidence="2" type="ORF">IU449_27370</name>
</gene>
<dbReference type="Proteomes" id="UP000707731">
    <property type="component" value="Unassembled WGS sequence"/>
</dbReference>
<dbReference type="RefSeq" id="WP_195005057.1">
    <property type="nucleotide sequence ID" value="NZ_JADLQN010000010.1"/>
</dbReference>
<accession>A0ABS0DID2</accession>
<evidence type="ECO:0000313" key="3">
    <source>
        <dbReference type="Proteomes" id="UP000707731"/>
    </source>
</evidence>
<feature type="coiled-coil region" evidence="1">
    <location>
        <begin position="54"/>
        <end position="81"/>
    </location>
</feature>
<comment type="caution">
    <text evidence="2">The sequence shown here is derived from an EMBL/GenBank/DDBJ whole genome shotgun (WGS) entry which is preliminary data.</text>
</comment>
<sequence>MPEQTDTHTAERLVLVDRALWVDRGDGNRDGLTGELPPWADDWAAGIVEAVNERVDLLAQLVAARARVTELEAQRDRVRELHQPIEAVNMRHPGGRLTRVCSGCGTDDGNWQTYPCPTIRAQKEVDH</sequence>
<keyword evidence="3" id="KW-1185">Reference proteome</keyword>
<protein>
    <submittedName>
        <fullName evidence="2">Uncharacterized protein</fullName>
    </submittedName>
</protein>
<dbReference type="EMBL" id="JADLQN010000010">
    <property type="protein sequence ID" value="MBF6358222.1"/>
    <property type="molecule type" value="Genomic_DNA"/>
</dbReference>